<organism evidence="2 3">
    <name type="scientific">Zeimonas arvi</name>
    <dbReference type="NCBI Taxonomy" id="2498847"/>
    <lineage>
        <taxon>Bacteria</taxon>
        <taxon>Pseudomonadati</taxon>
        <taxon>Pseudomonadota</taxon>
        <taxon>Betaproteobacteria</taxon>
        <taxon>Burkholderiales</taxon>
        <taxon>Burkholderiaceae</taxon>
        <taxon>Zeimonas</taxon>
    </lineage>
</organism>
<dbReference type="EMBL" id="VDUY01000001">
    <property type="protein sequence ID" value="TXL68750.1"/>
    <property type="molecule type" value="Genomic_DNA"/>
</dbReference>
<keyword evidence="1" id="KW-0812">Transmembrane</keyword>
<dbReference type="RefSeq" id="WP_147702886.1">
    <property type="nucleotide sequence ID" value="NZ_VDUY01000001.1"/>
</dbReference>
<reference evidence="2 3" key="1">
    <citation type="submission" date="2019-06" db="EMBL/GenBank/DDBJ databases">
        <title>Quisquiliibacterium sp. nov., isolated from a maize field.</title>
        <authorList>
            <person name="Lin S.-Y."/>
            <person name="Tsai C.-F."/>
            <person name="Young C.-C."/>
        </authorList>
    </citation>
    <scope>NUCLEOTIDE SEQUENCE [LARGE SCALE GENOMIC DNA]</scope>
    <source>
        <strain evidence="2 3">CC-CFT501</strain>
    </source>
</reference>
<name>A0A5C8P5E4_9BURK</name>
<dbReference type="Proteomes" id="UP000321548">
    <property type="component" value="Unassembled WGS sequence"/>
</dbReference>
<proteinExistence type="predicted"/>
<evidence type="ECO:0000313" key="2">
    <source>
        <dbReference type="EMBL" id="TXL68750.1"/>
    </source>
</evidence>
<dbReference type="InterPro" id="IPR008407">
    <property type="entry name" value="Brnchd-chn_aa_trnsp_AzlD"/>
</dbReference>
<dbReference type="AlphaFoldDB" id="A0A5C8P5E4"/>
<protein>
    <recommendedName>
        <fullName evidence="4">AzlD domain-containing protein</fullName>
    </recommendedName>
</protein>
<evidence type="ECO:0008006" key="4">
    <source>
        <dbReference type="Google" id="ProtNLM"/>
    </source>
</evidence>
<gene>
    <name evidence="2" type="ORF">FHP08_03475</name>
</gene>
<sequence>MTAPISIPAFDVWTTILLLALVIVGLRNTFLVLPRDWQPRGTLERALRYAPLAALVALLAPEILQPILRAPGFAWGGFVDPRVLSAVAVAVVSRSTRNALAALVSGVAVFFVLS</sequence>
<dbReference type="Pfam" id="PF05437">
    <property type="entry name" value="AzlD"/>
    <property type="match status" value="1"/>
</dbReference>
<feature type="transmembrane region" description="Helical" evidence="1">
    <location>
        <begin position="12"/>
        <end position="34"/>
    </location>
</feature>
<evidence type="ECO:0000313" key="3">
    <source>
        <dbReference type="Proteomes" id="UP000321548"/>
    </source>
</evidence>
<comment type="caution">
    <text evidence="2">The sequence shown here is derived from an EMBL/GenBank/DDBJ whole genome shotgun (WGS) entry which is preliminary data.</text>
</comment>
<keyword evidence="3" id="KW-1185">Reference proteome</keyword>
<feature type="transmembrane region" description="Helical" evidence="1">
    <location>
        <begin position="46"/>
        <end position="64"/>
    </location>
</feature>
<keyword evidence="1" id="KW-1133">Transmembrane helix</keyword>
<evidence type="ECO:0000256" key="1">
    <source>
        <dbReference type="SAM" id="Phobius"/>
    </source>
</evidence>
<accession>A0A5C8P5E4</accession>
<keyword evidence="1" id="KW-0472">Membrane</keyword>